<reference evidence="2" key="1">
    <citation type="journal article" date="2001" name="Int. J. Syst. Evol. Microbiol.">
        <title>Methanofollis aquaemaris sp. nov., a methanogen isolated from an aquaculture fish pond.</title>
        <authorList>
            <person name="Lai M.C."/>
            <person name="Chen S.C."/>
        </authorList>
    </citation>
    <scope>NUCLEOTIDE SEQUENCE</scope>
    <source>
        <strain evidence="2">N2F9704</strain>
    </source>
</reference>
<organism evidence="2 3">
    <name type="scientific">Methanofollis aquaemaris</name>
    <dbReference type="NCBI Taxonomy" id="126734"/>
    <lineage>
        <taxon>Archaea</taxon>
        <taxon>Methanobacteriati</taxon>
        <taxon>Methanobacteriota</taxon>
        <taxon>Stenosarchaea group</taxon>
        <taxon>Methanomicrobia</taxon>
        <taxon>Methanomicrobiales</taxon>
        <taxon>Methanomicrobiaceae</taxon>
        <taxon>Methanofollis</taxon>
    </lineage>
</organism>
<evidence type="ECO:0000313" key="2">
    <source>
        <dbReference type="EMBL" id="QSZ66225.1"/>
    </source>
</evidence>
<dbReference type="GeneID" id="76422945"/>
<dbReference type="PANTHER" id="PTHR39661:SF1">
    <property type="entry name" value="UPF0310 PROTEIN MJECL36"/>
    <property type="match status" value="1"/>
</dbReference>
<dbReference type="EMBL" id="CP036172">
    <property type="protein sequence ID" value="QSZ66225.1"/>
    <property type="molecule type" value="Genomic_DNA"/>
</dbReference>
<sequence length="141" mass="15993">MTCWIAVSEEDKWETIREKMVWAVAQRHADTISKVELGDRLLVYIHDLEEPSFLGAFEIASELYINRIPLFSGTEEGYPLRVKLKPAAAFQGPIQVAPLAKELKVLKNIDNWRDELAAQAMRAIPDEDYSRILAASVVPVR</sequence>
<dbReference type="RefSeq" id="WP_265581543.1">
    <property type="nucleotide sequence ID" value="NZ_CP036172.1"/>
</dbReference>
<evidence type="ECO:0000259" key="1">
    <source>
        <dbReference type="Pfam" id="PF01878"/>
    </source>
</evidence>
<proteinExistence type="predicted"/>
<dbReference type="Pfam" id="PF01878">
    <property type="entry name" value="EVE"/>
    <property type="match status" value="1"/>
</dbReference>
<dbReference type="AlphaFoldDB" id="A0A8A3S1U5"/>
<protein>
    <submittedName>
        <fullName evidence="2">EVE domain-containing protein</fullName>
    </submittedName>
</protein>
<dbReference type="InterPro" id="IPR015947">
    <property type="entry name" value="PUA-like_sf"/>
</dbReference>
<dbReference type="Gene3D" id="3.10.590.10">
    <property type="entry name" value="ph1033 like domains"/>
    <property type="match status" value="1"/>
</dbReference>
<name>A0A8A3S1U5_9EURY</name>
<gene>
    <name evidence="2" type="ORF">RJ40_01280</name>
</gene>
<dbReference type="InterPro" id="IPR002740">
    <property type="entry name" value="EVE_domain"/>
</dbReference>
<accession>A0A8A3S1U5</accession>
<dbReference type="Proteomes" id="UP001042704">
    <property type="component" value="Chromosome"/>
</dbReference>
<dbReference type="SUPFAM" id="SSF88697">
    <property type="entry name" value="PUA domain-like"/>
    <property type="match status" value="1"/>
</dbReference>
<dbReference type="PANTHER" id="PTHR39661">
    <property type="entry name" value="UPF0310 PROTEIN MJECL36"/>
    <property type="match status" value="1"/>
</dbReference>
<feature type="domain" description="EVE" evidence="1">
    <location>
        <begin position="3"/>
        <end position="134"/>
    </location>
</feature>
<keyword evidence="3" id="KW-1185">Reference proteome</keyword>
<evidence type="ECO:0000313" key="3">
    <source>
        <dbReference type="Proteomes" id="UP001042704"/>
    </source>
</evidence>
<reference evidence="2" key="2">
    <citation type="submission" date="2019-02" db="EMBL/GenBank/DDBJ databases">
        <authorList>
            <person name="Chen S.-C."/>
            <person name="Chien H.-H."/>
            <person name="Lai M.-C."/>
        </authorList>
    </citation>
    <scope>NUCLEOTIDE SEQUENCE</scope>
    <source>
        <strain evidence="2">N2F9704</strain>
    </source>
</reference>
<dbReference type="KEGG" id="maqe:RJ40_01280"/>